<dbReference type="Gene3D" id="1.10.10.10">
    <property type="entry name" value="Winged helix-like DNA-binding domain superfamily/Winged helix DNA-binding domain"/>
    <property type="match status" value="1"/>
</dbReference>
<dbReference type="Pfam" id="PF22606">
    <property type="entry name" value="Cdc6-ORC-like_ATPase_lid"/>
    <property type="match status" value="1"/>
</dbReference>
<dbReference type="InterPro" id="IPR027417">
    <property type="entry name" value="P-loop_NTPase"/>
</dbReference>
<dbReference type="GO" id="GO:0051301">
    <property type="term" value="P:cell division"/>
    <property type="evidence" value="ECO:0007669"/>
    <property type="project" value="UniProtKB-KW"/>
</dbReference>
<organism evidence="7 8">
    <name type="scientific">Thielaviopsis punctulata</name>
    <dbReference type="NCBI Taxonomy" id="72032"/>
    <lineage>
        <taxon>Eukaryota</taxon>
        <taxon>Fungi</taxon>
        <taxon>Dikarya</taxon>
        <taxon>Ascomycota</taxon>
        <taxon>Pezizomycotina</taxon>
        <taxon>Sordariomycetes</taxon>
        <taxon>Hypocreomycetidae</taxon>
        <taxon>Microascales</taxon>
        <taxon>Ceratocystidaceae</taxon>
        <taxon>Thielaviopsis</taxon>
    </lineage>
</organism>
<sequence length="770" mass="81924">MTTALGKRARGSARLPSIEPESDLVFEEVPASKKQRTTTTTTTTTVSSATTTITSKKIAVVLDYRENTENIPPSDYVSFVPAAEPPAKRIVAPPGRKIAALPAKRATAASPPKRSAPASPLKNVSVASPPQKTTATVSSPKKAVAAAVAAPVAVSPVKRATATAAVSPVKRAAASPTKLSTSESPVKPRFNPVTPTTKRYRNVSASPSTPRTVVMSAGRLFKRVTPSTPRFVHLTDDTTPTTTRHSRPGTPSTPSTPSGPSSSLASFKTVYHDVRQLFSRGADPGQLIGRDEEKVQIDAFLARCAAPQKADAAHGCLYVSGPPGTGKSAMCTDLAAQMARKTPGVQHAFINCMSIKNSKDLFVQLLVKLGVDETAMLAGDPATVLAERFLAPEGPTYLVVLDEIDHILTMGMESLPRLFEWSLQRPSRLVLIGIANALDLTDRFLPRLKAKGLKPQLLPFLPYTAPQIKNIILTRLKSLVPPDATNQSWLPFLHPAAVELCSRKIAAQTGDLRKAFEVVRRSLDLIEMDTLRKFEDDAKDALAGLAAGRQPLAETANNSAVLRAAASGIFPAAKTTAMYVRERMDALTPETAPRVSISHLNKVTSAAFSHGTSQRIRTLNLQQRAAVCALVALERRNRQRLRKDGSATGTPSKSGTSAPTVKMLYDAYAKLCTCESVLHPLSSSEFREVVDSLETLGLVNAVDGRTGGLVAPAVGAGTPSKRGRRTGFMASGEEKRVASCVAEEEAEQAAQGVGAGILQSILSGEGLEYY</sequence>
<dbReference type="Pfam" id="PF13191">
    <property type="entry name" value="AAA_16"/>
    <property type="match status" value="1"/>
</dbReference>
<feature type="compositionally biased region" description="Low complexity" evidence="5">
    <location>
        <begin position="37"/>
        <end position="50"/>
    </location>
</feature>
<comment type="similarity">
    <text evidence="1">Belongs to the CDC6/cdc18 family.</text>
</comment>
<feature type="compositionally biased region" description="Low complexity" evidence="5">
    <location>
        <begin position="108"/>
        <end position="120"/>
    </location>
</feature>
<evidence type="ECO:0000256" key="4">
    <source>
        <dbReference type="ARBA" id="ARBA00023306"/>
    </source>
</evidence>
<dbReference type="GO" id="GO:0033314">
    <property type="term" value="P:mitotic DNA replication checkpoint signaling"/>
    <property type="evidence" value="ECO:0007669"/>
    <property type="project" value="TreeGrafter"/>
</dbReference>
<dbReference type="GO" id="GO:0005634">
    <property type="term" value="C:nucleus"/>
    <property type="evidence" value="ECO:0007669"/>
    <property type="project" value="TreeGrafter"/>
</dbReference>
<keyword evidence="3" id="KW-0235">DNA replication</keyword>
<feature type="compositionally biased region" description="Polar residues" evidence="5">
    <location>
        <begin position="193"/>
        <end position="210"/>
    </location>
</feature>
<feature type="region of interest" description="Disordered" evidence="5">
    <location>
        <begin position="102"/>
        <end position="140"/>
    </location>
</feature>
<dbReference type="PANTHER" id="PTHR10763:SF26">
    <property type="entry name" value="CELL DIVISION CONTROL PROTEIN 6 HOMOLOG"/>
    <property type="match status" value="1"/>
</dbReference>
<comment type="caution">
    <text evidence="7">The sequence shown here is derived from an EMBL/GenBank/DDBJ whole genome shotgun (WGS) entry which is preliminary data.</text>
</comment>
<evidence type="ECO:0000313" key="8">
    <source>
        <dbReference type="Proteomes" id="UP000033483"/>
    </source>
</evidence>
<feature type="domain" description="AAA+ ATPase" evidence="6">
    <location>
        <begin position="313"/>
        <end position="454"/>
    </location>
</feature>
<name>A0A0F4ZFX8_9PEZI</name>
<dbReference type="InterPro" id="IPR003593">
    <property type="entry name" value="AAA+_ATPase"/>
</dbReference>
<feature type="compositionally biased region" description="Low complexity" evidence="5">
    <location>
        <begin position="237"/>
        <end position="264"/>
    </location>
</feature>
<dbReference type="EMBL" id="LAEV01001051">
    <property type="protein sequence ID" value="KKA29016.1"/>
    <property type="molecule type" value="Genomic_DNA"/>
</dbReference>
<dbReference type="GO" id="GO:0003688">
    <property type="term" value="F:DNA replication origin binding"/>
    <property type="evidence" value="ECO:0007669"/>
    <property type="project" value="TreeGrafter"/>
</dbReference>
<dbReference type="Gene3D" id="3.40.50.300">
    <property type="entry name" value="P-loop containing nucleotide triphosphate hydrolases"/>
    <property type="match status" value="1"/>
</dbReference>
<reference evidence="7 8" key="1">
    <citation type="submission" date="2015-03" db="EMBL/GenBank/DDBJ databases">
        <authorList>
            <person name="Radwan O."/>
            <person name="Al-Naeli F.A."/>
            <person name="Rendon G.A."/>
            <person name="Fields C."/>
        </authorList>
    </citation>
    <scope>NUCLEOTIDE SEQUENCE [LARGE SCALE GENOMIC DNA]</scope>
    <source>
        <strain evidence="7">CR-DP1</strain>
    </source>
</reference>
<protein>
    <recommendedName>
        <fullName evidence="6">AAA+ ATPase domain-containing protein</fullName>
    </recommendedName>
</protein>
<feature type="region of interest" description="Disordered" evidence="5">
    <location>
        <begin position="171"/>
        <end position="210"/>
    </location>
</feature>
<dbReference type="OrthoDB" id="1926878at2759"/>
<feature type="compositionally biased region" description="Polar residues" evidence="5">
    <location>
        <begin position="125"/>
        <end position="136"/>
    </location>
</feature>
<accession>A0A0F4ZFX8</accession>
<keyword evidence="2" id="KW-0132">Cell division</keyword>
<evidence type="ECO:0000256" key="2">
    <source>
        <dbReference type="ARBA" id="ARBA00022618"/>
    </source>
</evidence>
<dbReference type="Proteomes" id="UP000033483">
    <property type="component" value="Unassembled WGS sequence"/>
</dbReference>
<evidence type="ECO:0000256" key="5">
    <source>
        <dbReference type="SAM" id="MobiDB-lite"/>
    </source>
</evidence>
<dbReference type="SUPFAM" id="SSF52540">
    <property type="entry name" value="P-loop containing nucleoside triphosphate hydrolases"/>
    <property type="match status" value="1"/>
</dbReference>
<keyword evidence="8" id="KW-1185">Reference proteome</keyword>
<evidence type="ECO:0000259" key="6">
    <source>
        <dbReference type="SMART" id="SM00382"/>
    </source>
</evidence>
<dbReference type="Gene3D" id="1.10.8.60">
    <property type="match status" value="1"/>
</dbReference>
<keyword evidence="4" id="KW-0131">Cell cycle</keyword>
<dbReference type="FunFam" id="3.40.50.300:FF:000547">
    <property type="entry name" value="Cell division control protein"/>
    <property type="match status" value="1"/>
</dbReference>
<dbReference type="GO" id="GO:0016887">
    <property type="term" value="F:ATP hydrolysis activity"/>
    <property type="evidence" value="ECO:0007669"/>
    <property type="project" value="InterPro"/>
</dbReference>
<dbReference type="InterPro" id="IPR041664">
    <property type="entry name" value="AAA_16"/>
</dbReference>
<gene>
    <name evidence="7" type="ORF">TD95_004536</name>
</gene>
<evidence type="ECO:0000313" key="7">
    <source>
        <dbReference type="EMBL" id="KKA29016.1"/>
    </source>
</evidence>
<feature type="region of interest" description="Disordered" evidence="5">
    <location>
        <begin position="230"/>
        <end position="265"/>
    </location>
</feature>
<feature type="region of interest" description="Disordered" evidence="5">
    <location>
        <begin position="1"/>
        <end position="50"/>
    </location>
</feature>
<evidence type="ECO:0000256" key="1">
    <source>
        <dbReference type="ARBA" id="ARBA00006184"/>
    </source>
</evidence>
<dbReference type="PANTHER" id="PTHR10763">
    <property type="entry name" value="CELL DIVISION CONTROL PROTEIN 6-RELATED"/>
    <property type="match status" value="1"/>
</dbReference>
<dbReference type="InterPro" id="IPR050311">
    <property type="entry name" value="ORC1/CDC6"/>
</dbReference>
<dbReference type="InterPro" id="IPR036388">
    <property type="entry name" value="WH-like_DNA-bd_sf"/>
</dbReference>
<dbReference type="SMART" id="SM00382">
    <property type="entry name" value="AAA"/>
    <property type="match status" value="1"/>
</dbReference>
<proteinExistence type="inferred from homology"/>
<dbReference type="AlphaFoldDB" id="A0A0F4ZFX8"/>
<dbReference type="GO" id="GO:0006270">
    <property type="term" value="P:DNA replication initiation"/>
    <property type="evidence" value="ECO:0007669"/>
    <property type="project" value="InterPro"/>
</dbReference>
<evidence type="ECO:0000256" key="3">
    <source>
        <dbReference type="ARBA" id="ARBA00022705"/>
    </source>
</evidence>
<dbReference type="InterPro" id="IPR054425">
    <property type="entry name" value="Cdc6_ORC1-like_ATPase_lid"/>
</dbReference>